<dbReference type="AlphaFoldDB" id="A0A3N4JSQ2"/>
<dbReference type="STRING" id="1336337.A0A3N4JSQ2"/>
<sequence>MEQPLHDGFIEQRKAGKFVRQGWFRSTSKALMSVHWHYPGVNFWFSNGWFSGFLSWYNISLRMTTNKASKVPANSYSAILSWAHFNRHNSQLWQPGGGGNEPGDEMAEVGRYNLASICNMDQTPLPFEFLSGQTYKPKGSKTVWVKGGTSQWNKRQATLQLTIFIDGEMRVLPLNFF</sequence>
<protein>
    <submittedName>
        <fullName evidence="1">Uncharacterized protein</fullName>
    </submittedName>
</protein>
<dbReference type="Proteomes" id="UP000276215">
    <property type="component" value="Unassembled WGS sequence"/>
</dbReference>
<gene>
    <name evidence="1" type="ORF">L873DRAFT_1892886</name>
</gene>
<accession>A0A3N4JSQ2</accession>
<evidence type="ECO:0000313" key="2">
    <source>
        <dbReference type="Proteomes" id="UP000276215"/>
    </source>
</evidence>
<keyword evidence="2" id="KW-1185">Reference proteome</keyword>
<name>A0A3N4JSQ2_9PEZI</name>
<dbReference type="OrthoDB" id="5422788at2759"/>
<reference evidence="1 2" key="1">
    <citation type="journal article" date="2018" name="Nat. Ecol. Evol.">
        <title>Pezizomycetes genomes reveal the molecular basis of ectomycorrhizal truffle lifestyle.</title>
        <authorList>
            <person name="Murat C."/>
            <person name="Payen T."/>
            <person name="Noel B."/>
            <person name="Kuo A."/>
            <person name="Morin E."/>
            <person name="Chen J."/>
            <person name="Kohler A."/>
            <person name="Krizsan K."/>
            <person name="Balestrini R."/>
            <person name="Da Silva C."/>
            <person name="Montanini B."/>
            <person name="Hainaut M."/>
            <person name="Levati E."/>
            <person name="Barry K.W."/>
            <person name="Belfiori B."/>
            <person name="Cichocki N."/>
            <person name="Clum A."/>
            <person name="Dockter R.B."/>
            <person name="Fauchery L."/>
            <person name="Guy J."/>
            <person name="Iotti M."/>
            <person name="Le Tacon F."/>
            <person name="Lindquist E.A."/>
            <person name="Lipzen A."/>
            <person name="Malagnac F."/>
            <person name="Mello A."/>
            <person name="Molinier V."/>
            <person name="Miyauchi S."/>
            <person name="Poulain J."/>
            <person name="Riccioni C."/>
            <person name="Rubini A."/>
            <person name="Sitrit Y."/>
            <person name="Splivallo R."/>
            <person name="Traeger S."/>
            <person name="Wang M."/>
            <person name="Zifcakova L."/>
            <person name="Wipf D."/>
            <person name="Zambonelli A."/>
            <person name="Paolocci F."/>
            <person name="Nowrousian M."/>
            <person name="Ottonello S."/>
            <person name="Baldrian P."/>
            <person name="Spatafora J.W."/>
            <person name="Henrissat B."/>
            <person name="Nagy L.G."/>
            <person name="Aury J.M."/>
            <person name="Wincker P."/>
            <person name="Grigoriev I.V."/>
            <person name="Bonfante P."/>
            <person name="Martin F.M."/>
        </authorList>
    </citation>
    <scope>NUCLEOTIDE SEQUENCE [LARGE SCALE GENOMIC DNA]</scope>
    <source>
        <strain evidence="1 2">120613-1</strain>
    </source>
</reference>
<organism evidence="1 2">
    <name type="scientific">Choiromyces venosus 120613-1</name>
    <dbReference type="NCBI Taxonomy" id="1336337"/>
    <lineage>
        <taxon>Eukaryota</taxon>
        <taxon>Fungi</taxon>
        <taxon>Dikarya</taxon>
        <taxon>Ascomycota</taxon>
        <taxon>Pezizomycotina</taxon>
        <taxon>Pezizomycetes</taxon>
        <taxon>Pezizales</taxon>
        <taxon>Tuberaceae</taxon>
        <taxon>Choiromyces</taxon>
    </lineage>
</organism>
<dbReference type="EMBL" id="ML120375">
    <property type="protein sequence ID" value="RPB01207.1"/>
    <property type="molecule type" value="Genomic_DNA"/>
</dbReference>
<evidence type="ECO:0000313" key="1">
    <source>
        <dbReference type="EMBL" id="RPB01207.1"/>
    </source>
</evidence>
<proteinExistence type="predicted"/>